<dbReference type="EMBL" id="JAAMPI010001703">
    <property type="protein sequence ID" value="KAF4624298.1"/>
    <property type="molecule type" value="Genomic_DNA"/>
</dbReference>
<dbReference type="Gene3D" id="3.40.50.1110">
    <property type="entry name" value="SGNH hydrolase"/>
    <property type="match status" value="1"/>
</dbReference>
<dbReference type="OrthoDB" id="671439at2759"/>
<proteinExistence type="predicted"/>
<dbReference type="InterPro" id="IPR045136">
    <property type="entry name" value="Iah1-like"/>
</dbReference>
<evidence type="ECO:0000313" key="1">
    <source>
        <dbReference type="EMBL" id="KAF4624298.1"/>
    </source>
</evidence>
<protein>
    <submittedName>
        <fullName evidence="1">Uncharacterized protein</fullName>
    </submittedName>
</protein>
<dbReference type="InterPro" id="IPR036514">
    <property type="entry name" value="SGNH_hydro_sf"/>
</dbReference>
<accession>A0A8H4VVN1</accession>
<reference evidence="1 2" key="1">
    <citation type="submission" date="2020-03" db="EMBL/GenBank/DDBJ databases">
        <title>Draft Genome Sequence of Cudoniella acicularis.</title>
        <authorList>
            <person name="Buettner E."/>
            <person name="Kellner H."/>
        </authorList>
    </citation>
    <scope>NUCLEOTIDE SEQUENCE [LARGE SCALE GENOMIC DNA]</scope>
    <source>
        <strain evidence="1 2">DSM 108380</strain>
    </source>
</reference>
<organism evidence="1 2">
    <name type="scientific">Cudoniella acicularis</name>
    <dbReference type="NCBI Taxonomy" id="354080"/>
    <lineage>
        <taxon>Eukaryota</taxon>
        <taxon>Fungi</taxon>
        <taxon>Dikarya</taxon>
        <taxon>Ascomycota</taxon>
        <taxon>Pezizomycotina</taxon>
        <taxon>Leotiomycetes</taxon>
        <taxon>Helotiales</taxon>
        <taxon>Tricladiaceae</taxon>
        <taxon>Cudoniella</taxon>
    </lineage>
</organism>
<dbReference type="PANTHER" id="PTHR14209:SF19">
    <property type="entry name" value="ISOAMYL ACETATE-HYDROLYZING ESTERASE 1 HOMOLOG"/>
    <property type="match status" value="1"/>
</dbReference>
<name>A0A8H4VVN1_9HELO</name>
<keyword evidence="2" id="KW-1185">Reference proteome</keyword>
<sequence length="132" mass="14579">MLVELAQQLGWDPLNTRKVADSKAYADVVKEVGAEEGIAVIDVWTKFMELAGWKEGELLPGSKEGGKNAILSGLLCDGLHLTSKGYKVVFDELAACLKAHFPGYPLYKMPYAVKIDWELAMGDQYWDVNNAN</sequence>
<comment type="caution">
    <text evidence="1">The sequence shown here is derived from an EMBL/GenBank/DDBJ whole genome shotgun (WGS) entry which is preliminary data.</text>
</comment>
<dbReference type="AlphaFoldDB" id="A0A8H4VVN1"/>
<gene>
    <name evidence="1" type="ORF">G7Y89_g13875</name>
</gene>
<dbReference type="Proteomes" id="UP000566819">
    <property type="component" value="Unassembled WGS sequence"/>
</dbReference>
<dbReference type="SUPFAM" id="SSF52266">
    <property type="entry name" value="SGNH hydrolase"/>
    <property type="match status" value="1"/>
</dbReference>
<dbReference type="PANTHER" id="PTHR14209">
    <property type="entry name" value="ISOAMYL ACETATE-HYDROLYZING ESTERASE 1"/>
    <property type="match status" value="1"/>
</dbReference>
<evidence type="ECO:0000313" key="2">
    <source>
        <dbReference type="Proteomes" id="UP000566819"/>
    </source>
</evidence>